<protein>
    <recommendedName>
        <fullName evidence="3">CMP/dCMP-type deaminase domain-containing protein</fullName>
    </recommendedName>
</protein>
<dbReference type="EMBL" id="JANEYF010003013">
    <property type="protein sequence ID" value="KAJ8940231.1"/>
    <property type="molecule type" value="Genomic_DNA"/>
</dbReference>
<proteinExistence type="predicted"/>
<dbReference type="Proteomes" id="UP001162156">
    <property type="component" value="Unassembled WGS sequence"/>
</dbReference>
<sequence>MIFFLAVEQLRLRASPTQAAKIAISRIAEKYPSFFGGIIVVDKNGNVGAACNGMGTFPYTLASAEYPDTIVKSVNCTDNGSDTLARYSLSFYICAILLFNYYI</sequence>
<evidence type="ECO:0000313" key="1">
    <source>
        <dbReference type="EMBL" id="KAJ8940231.1"/>
    </source>
</evidence>
<evidence type="ECO:0008006" key="3">
    <source>
        <dbReference type="Google" id="ProtNLM"/>
    </source>
</evidence>
<dbReference type="InterPro" id="IPR029055">
    <property type="entry name" value="Ntn_hydrolases_N"/>
</dbReference>
<dbReference type="Gene3D" id="3.60.20.30">
    <property type="entry name" value="(Glycosyl)asparaginase"/>
    <property type="match status" value="1"/>
</dbReference>
<name>A0AAV8XN95_9CUCU</name>
<keyword evidence="2" id="KW-1185">Reference proteome</keyword>
<organism evidence="1 2">
    <name type="scientific">Rhamnusium bicolor</name>
    <dbReference type="NCBI Taxonomy" id="1586634"/>
    <lineage>
        <taxon>Eukaryota</taxon>
        <taxon>Metazoa</taxon>
        <taxon>Ecdysozoa</taxon>
        <taxon>Arthropoda</taxon>
        <taxon>Hexapoda</taxon>
        <taxon>Insecta</taxon>
        <taxon>Pterygota</taxon>
        <taxon>Neoptera</taxon>
        <taxon>Endopterygota</taxon>
        <taxon>Coleoptera</taxon>
        <taxon>Polyphaga</taxon>
        <taxon>Cucujiformia</taxon>
        <taxon>Chrysomeloidea</taxon>
        <taxon>Cerambycidae</taxon>
        <taxon>Lepturinae</taxon>
        <taxon>Rhagiini</taxon>
        <taxon>Rhamnusium</taxon>
    </lineage>
</organism>
<evidence type="ECO:0000313" key="2">
    <source>
        <dbReference type="Proteomes" id="UP001162156"/>
    </source>
</evidence>
<gene>
    <name evidence="1" type="ORF">NQ314_010794</name>
</gene>
<dbReference type="AlphaFoldDB" id="A0AAV8XN95"/>
<accession>A0AAV8XN95</accession>
<comment type="caution">
    <text evidence="1">The sequence shown here is derived from an EMBL/GenBank/DDBJ whole genome shotgun (WGS) entry which is preliminary data.</text>
</comment>
<dbReference type="SUPFAM" id="SSF56235">
    <property type="entry name" value="N-terminal nucleophile aminohydrolases (Ntn hydrolases)"/>
    <property type="match status" value="1"/>
</dbReference>
<reference evidence="1" key="1">
    <citation type="journal article" date="2023" name="Insect Mol. Biol.">
        <title>Genome sequencing provides insights into the evolution of gene families encoding plant cell wall-degrading enzymes in longhorned beetles.</title>
        <authorList>
            <person name="Shin N.R."/>
            <person name="Okamura Y."/>
            <person name="Kirsch R."/>
            <person name="Pauchet Y."/>
        </authorList>
    </citation>
    <scope>NUCLEOTIDE SEQUENCE</scope>
    <source>
        <strain evidence="1">RBIC_L_NR</strain>
    </source>
</reference>